<evidence type="ECO:0000259" key="2">
    <source>
        <dbReference type="Pfam" id="PF00443"/>
    </source>
</evidence>
<feature type="region of interest" description="Disordered" evidence="1">
    <location>
        <begin position="15"/>
        <end position="38"/>
    </location>
</feature>
<evidence type="ECO:0000313" key="4">
    <source>
        <dbReference type="Proteomes" id="UP001176940"/>
    </source>
</evidence>
<feature type="non-terminal residue" evidence="3">
    <location>
        <position position="1"/>
    </location>
</feature>
<evidence type="ECO:0000256" key="1">
    <source>
        <dbReference type="SAM" id="MobiDB-lite"/>
    </source>
</evidence>
<gene>
    <name evidence="3" type="ORF">RIMI_LOCUS11010780</name>
</gene>
<dbReference type="Proteomes" id="UP001176940">
    <property type="component" value="Unassembled WGS sequence"/>
</dbReference>
<accession>A0ABN9LMJ2</accession>
<feature type="compositionally biased region" description="Polar residues" evidence="1">
    <location>
        <begin position="15"/>
        <end position="27"/>
    </location>
</feature>
<reference evidence="3" key="1">
    <citation type="submission" date="2023-07" db="EMBL/GenBank/DDBJ databases">
        <authorList>
            <person name="Stuckert A."/>
        </authorList>
    </citation>
    <scope>NUCLEOTIDE SEQUENCE</scope>
</reference>
<keyword evidence="4" id="KW-1185">Reference proteome</keyword>
<dbReference type="EMBL" id="CAUEEQ010024412">
    <property type="protein sequence ID" value="CAJ0945769.1"/>
    <property type="molecule type" value="Genomic_DNA"/>
</dbReference>
<comment type="caution">
    <text evidence="3">The sequence shown here is derived from an EMBL/GenBank/DDBJ whole genome shotgun (WGS) entry which is preliminary data.</text>
</comment>
<sequence>DRTCATIYPVVRQTTSRKQNSQFTNSKNSRRNNIPRDGNFGFQPELGLSFFPVTLNDLEQTTFTILTIKAALRETLLSVGRRSLTRMSKVRSGTGRSRTEEHRELLLSLFHLPEFEDRTSTGIQISPNIVGPVSVTRNENRNIAFMHELQYLFALMVGSNKKYVDPTAALDLLKDAFLSEEAQQQDISEFSHKLLEWLEDAFQLTIIGERTQDKTENPMVQLFYGTFLTEGYLEAMVYKASPGVDLRTFRGLSIINVGGSRKKIHNKLEFPEIIYMEQVPIQKIKI</sequence>
<dbReference type="InterPro" id="IPR001394">
    <property type="entry name" value="Peptidase_C19_UCH"/>
</dbReference>
<organism evidence="3 4">
    <name type="scientific">Ranitomeya imitator</name>
    <name type="common">mimic poison frog</name>
    <dbReference type="NCBI Taxonomy" id="111125"/>
    <lineage>
        <taxon>Eukaryota</taxon>
        <taxon>Metazoa</taxon>
        <taxon>Chordata</taxon>
        <taxon>Craniata</taxon>
        <taxon>Vertebrata</taxon>
        <taxon>Euteleostomi</taxon>
        <taxon>Amphibia</taxon>
        <taxon>Batrachia</taxon>
        <taxon>Anura</taxon>
        <taxon>Neobatrachia</taxon>
        <taxon>Hyloidea</taxon>
        <taxon>Dendrobatidae</taxon>
        <taxon>Dendrobatinae</taxon>
        <taxon>Ranitomeya</taxon>
    </lineage>
</organism>
<proteinExistence type="predicted"/>
<dbReference type="SUPFAM" id="SSF54001">
    <property type="entry name" value="Cysteine proteinases"/>
    <property type="match status" value="1"/>
</dbReference>
<name>A0ABN9LMJ2_9NEOB</name>
<feature type="domain" description="Peptidase C19 ubiquitin carboxyl-terminal hydrolase" evidence="2">
    <location>
        <begin position="136"/>
        <end position="230"/>
    </location>
</feature>
<dbReference type="Gene3D" id="3.90.70.10">
    <property type="entry name" value="Cysteine proteinases"/>
    <property type="match status" value="1"/>
</dbReference>
<dbReference type="InterPro" id="IPR038765">
    <property type="entry name" value="Papain-like_cys_pep_sf"/>
</dbReference>
<dbReference type="Pfam" id="PF00443">
    <property type="entry name" value="UCH"/>
    <property type="match status" value="1"/>
</dbReference>
<protein>
    <recommendedName>
        <fullName evidence="2">Peptidase C19 ubiquitin carboxyl-terminal hydrolase domain-containing protein</fullName>
    </recommendedName>
</protein>
<evidence type="ECO:0000313" key="3">
    <source>
        <dbReference type="EMBL" id="CAJ0945769.1"/>
    </source>
</evidence>